<dbReference type="RefSeq" id="WP_309392147.1">
    <property type="nucleotide sequence ID" value="NZ_JADBEO010000024.1"/>
</dbReference>
<evidence type="ECO:0000313" key="2">
    <source>
        <dbReference type="Proteomes" id="UP001181622"/>
    </source>
</evidence>
<protein>
    <submittedName>
        <fullName evidence="1">Uncharacterized protein</fullName>
    </submittedName>
</protein>
<organism evidence="1 2">
    <name type="scientific">Chelatococcus sambhunathii</name>
    <dbReference type="NCBI Taxonomy" id="363953"/>
    <lineage>
        <taxon>Bacteria</taxon>
        <taxon>Pseudomonadati</taxon>
        <taxon>Pseudomonadota</taxon>
        <taxon>Alphaproteobacteria</taxon>
        <taxon>Hyphomicrobiales</taxon>
        <taxon>Chelatococcaceae</taxon>
        <taxon>Chelatococcus</taxon>
    </lineage>
</organism>
<accession>A0ABU1DGX5</accession>
<name>A0ABU1DGX5_9HYPH</name>
<reference evidence="1" key="1">
    <citation type="submission" date="2020-10" db="EMBL/GenBank/DDBJ databases">
        <authorList>
            <person name="Abbas A."/>
            <person name="Razzaq R."/>
            <person name="Waqas M."/>
            <person name="Abbas N."/>
            <person name="Nielsen T.K."/>
            <person name="Hansen L.H."/>
            <person name="Hussain S."/>
            <person name="Shahid M."/>
        </authorList>
    </citation>
    <scope>NUCLEOTIDE SEQUENCE</scope>
    <source>
        <strain evidence="1">S14</strain>
    </source>
</reference>
<dbReference type="Proteomes" id="UP001181622">
    <property type="component" value="Unassembled WGS sequence"/>
</dbReference>
<gene>
    <name evidence="1" type="ORF">IHQ68_12135</name>
</gene>
<dbReference type="EMBL" id="JADBEO010000024">
    <property type="protein sequence ID" value="MDR4307366.1"/>
    <property type="molecule type" value="Genomic_DNA"/>
</dbReference>
<proteinExistence type="predicted"/>
<sequence length="45" mass="4629">MCALASPNRDVIAGLDPAIHHFAKKMDARLKSGHDGGAGVIGCAR</sequence>
<keyword evidence="2" id="KW-1185">Reference proteome</keyword>
<evidence type="ECO:0000313" key="1">
    <source>
        <dbReference type="EMBL" id="MDR4307366.1"/>
    </source>
</evidence>
<comment type="caution">
    <text evidence="1">The sequence shown here is derived from an EMBL/GenBank/DDBJ whole genome shotgun (WGS) entry which is preliminary data.</text>
</comment>